<dbReference type="Proteomes" id="UP000624279">
    <property type="component" value="Unassembled WGS sequence"/>
</dbReference>
<proteinExistence type="predicted"/>
<organism evidence="1 2">
    <name type="scientific">Undibacterium flavidum</name>
    <dbReference type="NCBI Taxonomy" id="2762297"/>
    <lineage>
        <taxon>Bacteria</taxon>
        <taxon>Pseudomonadati</taxon>
        <taxon>Pseudomonadota</taxon>
        <taxon>Betaproteobacteria</taxon>
        <taxon>Burkholderiales</taxon>
        <taxon>Oxalobacteraceae</taxon>
        <taxon>Undibacterium</taxon>
    </lineage>
</organism>
<reference evidence="1 2" key="1">
    <citation type="submission" date="2020-08" db="EMBL/GenBank/DDBJ databases">
        <title>Novel species isolated from subtropical streams in China.</title>
        <authorList>
            <person name="Lu H."/>
        </authorList>
    </citation>
    <scope>NUCLEOTIDE SEQUENCE [LARGE SCALE GENOMIC DNA]</scope>
    <source>
        <strain evidence="1 2">LX15W</strain>
    </source>
</reference>
<evidence type="ECO:0000313" key="2">
    <source>
        <dbReference type="Proteomes" id="UP000624279"/>
    </source>
</evidence>
<evidence type="ECO:0008006" key="3">
    <source>
        <dbReference type="Google" id="ProtNLM"/>
    </source>
</evidence>
<evidence type="ECO:0000313" key="1">
    <source>
        <dbReference type="EMBL" id="MBC3872929.1"/>
    </source>
</evidence>
<accession>A0ABR6Y8G1</accession>
<keyword evidence="2" id="KW-1185">Reference proteome</keyword>
<comment type="caution">
    <text evidence="1">The sequence shown here is derived from an EMBL/GenBank/DDBJ whole genome shotgun (WGS) entry which is preliminary data.</text>
</comment>
<dbReference type="RefSeq" id="WP_186940959.1">
    <property type="nucleotide sequence ID" value="NZ_JACOGA010000003.1"/>
</dbReference>
<protein>
    <recommendedName>
        <fullName evidence="3">Sulfotransferase family protein</fullName>
    </recommendedName>
</protein>
<dbReference type="SUPFAM" id="SSF52540">
    <property type="entry name" value="P-loop containing nucleoside triphosphate hydrolases"/>
    <property type="match status" value="1"/>
</dbReference>
<dbReference type="Gene3D" id="3.40.50.300">
    <property type="entry name" value="P-loop containing nucleotide triphosphate hydrolases"/>
    <property type="match status" value="1"/>
</dbReference>
<sequence>MQAYDGFVSEERSFIRGEPVDSSTLDSLRNWYPITFCHQSNELYWRDMGQQRFVESFFQNSLNTQPRDQRRVCRTPVSALSQFTECVAPTAFIFHVSRCGSTLLTQMFSHLAQCIVLSEPPVIDAFFRVYSENSPESILIFQQLIAALGQRRAGEEKHFIVKFDSWHISRLAFIRKAFPQTPLLFLYRDPQQVLASHQRQRGPQMIPGFVNLGNICADLTDLMPGDLDGYCLRVLDQFYTCAISHHLEHDLRLLNYHELPALVWESLLSQLNLSLTLEELEQVKARSQYHSKHPQQNFLGDPQAHVKHACSDKTEKLYLQLEKLRQQANSTK</sequence>
<name>A0ABR6Y8G1_9BURK</name>
<gene>
    <name evidence="1" type="ORF">H8K55_04950</name>
</gene>
<dbReference type="EMBL" id="JACOGA010000003">
    <property type="protein sequence ID" value="MBC3872929.1"/>
    <property type="molecule type" value="Genomic_DNA"/>
</dbReference>
<dbReference type="InterPro" id="IPR027417">
    <property type="entry name" value="P-loop_NTPase"/>
</dbReference>